<proteinExistence type="predicted"/>
<accession>A0A4S4EBX4</accession>
<protein>
    <recommendedName>
        <fullName evidence="3">Clp R domain-containing protein</fullName>
    </recommendedName>
</protein>
<feature type="region of interest" description="Disordered" evidence="2">
    <location>
        <begin position="1"/>
        <end position="22"/>
    </location>
</feature>
<feature type="domain" description="Clp R" evidence="3">
    <location>
        <begin position="85"/>
        <end position="229"/>
    </location>
</feature>
<dbReference type="EMBL" id="SDRB02006101">
    <property type="protein sequence ID" value="THG13106.1"/>
    <property type="molecule type" value="Genomic_DNA"/>
</dbReference>
<dbReference type="Pfam" id="PF02861">
    <property type="entry name" value="Clp_N"/>
    <property type="match status" value="1"/>
</dbReference>
<dbReference type="AlphaFoldDB" id="A0A4S4EBX4"/>
<sequence length="281" mass="31574">MAAATLSSGVRLRVPPPSNGGDRAVLFSQPPLSVSFSSKPMALKTLNSLRLNKKSHVFVTRRVERFRRNSKSFVVRCDGSTGRITQQEFTEMAWQAIVSSPEVAKENKHQIVETEHLMKALLEQKNGLARRIFSKAGVDNTRLLEATDKFIQRQPKVLGESAGSILGRDLEGLLQRARDYKKEYGDSFVSVEHLVLGFTQDNRFGKQLFKDFQISLNTLKNAIQAIRGNQTVIDQDRCRRHWLVSDRCRGQLMGSCRTVVADNVVTVVVTVYGVLLDPCRN</sequence>
<name>A0A4S4EBX4_CAMSN</name>
<reference evidence="4 5" key="1">
    <citation type="journal article" date="2018" name="Proc. Natl. Acad. Sci. U.S.A.">
        <title>Draft genome sequence of Camellia sinensis var. sinensis provides insights into the evolution of the tea genome and tea quality.</title>
        <authorList>
            <person name="Wei C."/>
            <person name="Yang H."/>
            <person name="Wang S."/>
            <person name="Zhao J."/>
            <person name="Liu C."/>
            <person name="Gao L."/>
            <person name="Xia E."/>
            <person name="Lu Y."/>
            <person name="Tai Y."/>
            <person name="She G."/>
            <person name="Sun J."/>
            <person name="Cao H."/>
            <person name="Tong W."/>
            <person name="Gao Q."/>
            <person name="Li Y."/>
            <person name="Deng W."/>
            <person name="Jiang X."/>
            <person name="Wang W."/>
            <person name="Chen Q."/>
            <person name="Zhang S."/>
            <person name="Li H."/>
            <person name="Wu J."/>
            <person name="Wang P."/>
            <person name="Li P."/>
            <person name="Shi C."/>
            <person name="Zheng F."/>
            <person name="Jian J."/>
            <person name="Huang B."/>
            <person name="Shan D."/>
            <person name="Shi M."/>
            <person name="Fang C."/>
            <person name="Yue Y."/>
            <person name="Li F."/>
            <person name="Li D."/>
            <person name="Wei S."/>
            <person name="Han B."/>
            <person name="Jiang C."/>
            <person name="Yin Y."/>
            <person name="Xia T."/>
            <person name="Zhang Z."/>
            <person name="Bennetzen J.L."/>
            <person name="Zhao S."/>
            <person name="Wan X."/>
        </authorList>
    </citation>
    <scope>NUCLEOTIDE SEQUENCE [LARGE SCALE GENOMIC DNA]</scope>
    <source>
        <strain evidence="5">cv. Shuchazao</strain>
        <tissue evidence="4">Leaf</tissue>
    </source>
</reference>
<dbReference type="SUPFAM" id="SSF81923">
    <property type="entry name" value="Double Clp-N motif"/>
    <property type="match status" value="1"/>
</dbReference>
<gene>
    <name evidence="4" type="ORF">TEA_011686</name>
</gene>
<dbReference type="InterPro" id="IPR004176">
    <property type="entry name" value="Clp_R_N"/>
</dbReference>
<evidence type="ECO:0000259" key="3">
    <source>
        <dbReference type="PROSITE" id="PS51903"/>
    </source>
</evidence>
<comment type="caution">
    <text evidence="4">The sequence shown here is derived from an EMBL/GenBank/DDBJ whole genome shotgun (WGS) entry which is preliminary data.</text>
</comment>
<dbReference type="FunFam" id="1.10.1780.10:FF:000006">
    <property type="entry name" value="Chaperone protein ClpB3, chloroplastic"/>
    <property type="match status" value="1"/>
</dbReference>
<evidence type="ECO:0000256" key="2">
    <source>
        <dbReference type="SAM" id="MobiDB-lite"/>
    </source>
</evidence>
<dbReference type="PROSITE" id="PS51903">
    <property type="entry name" value="CLP_R"/>
    <property type="match status" value="1"/>
</dbReference>
<dbReference type="InterPro" id="IPR036628">
    <property type="entry name" value="Clp_N_dom_sf"/>
</dbReference>
<dbReference type="STRING" id="542762.A0A4S4EBX4"/>
<evidence type="ECO:0000256" key="1">
    <source>
        <dbReference type="PROSITE-ProRule" id="PRU01251"/>
    </source>
</evidence>
<keyword evidence="5" id="KW-1185">Reference proteome</keyword>
<evidence type="ECO:0000313" key="4">
    <source>
        <dbReference type="EMBL" id="THG13106.1"/>
    </source>
</evidence>
<organism evidence="4 5">
    <name type="scientific">Camellia sinensis var. sinensis</name>
    <name type="common">China tea</name>
    <dbReference type="NCBI Taxonomy" id="542762"/>
    <lineage>
        <taxon>Eukaryota</taxon>
        <taxon>Viridiplantae</taxon>
        <taxon>Streptophyta</taxon>
        <taxon>Embryophyta</taxon>
        <taxon>Tracheophyta</taxon>
        <taxon>Spermatophyta</taxon>
        <taxon>Magnoliopsida</taxon>
        <taxon>eudicotyledons</taxon>
        <taxon>Gunneridae</taxon>
        <taxon>Pentapetalae</taxon>
        <taxon>asterids</taxon>
        <taxon>Ericales</taxon>
        <taxon>Theaceae</taxon>
        <taxon>Camellia</taxon>
    </lineage>
</organism>
<keyword evidence="1" id="KW-0677">Repeat</keyword>
<dbReference type="Proteomes" id="UP000306102">
    <property type="component" value="Unassembled WGS sequence"/>
</dbReference>
<evidence type="ECO:0000313" key="5">
    <source>
        <dbReference type="Proteomes" id="UP000306102"/>
    </source>
</evidence>
<dbReference type="Gene3D" id="1.10.1780.10">
    <property type="entry name" value="Clp, N-terminal domain"/>
    <property type="match status" value="1"/>
</dbReference>